<name>A0A2W5SA85_CERSP</name>
<evidence type="ECO:0000313" key="2">
    <source>
        <dbReference type="EMBL" id="PZQ99928.1"/>
    </source>
</evidence>
<sequence>MNKWIRKFGPVWAPDDGGGTGAAAAAADPPPGDAAAIAAAAAAAAAAAPAAKWWEASDYSTEEREWAKARGLTDDDPLKVLPKLVKGHRNAEQRLGRGVESILDKPAEGQKLPEWMAANRAALGLPDKEDAYAIKPPDFWPKDEAWDGDLATKAQKIAFEKGIAPEVLADLTALYAGKMKGMIDASKNDLAAAQAQMMTELRTEFGAQTETVITRARQATEVVAQKAGLTSDHVMALNQVLSDKTGDATVIRFMAAIGEMLGEDSLVGGGKGGALTMTPADARAAFATFTASGSEWTKAIAEGNNSKIREMKPQYETLAKLATQKAS</sequence>
<feature type="compositionally biased region" description="Low complexity" evidence="1">
    <location>
        <begin position="22"/>
        <end position="32"/>
    </location>
</feature>
<dbReference type="AlphaFoldDB" id="A0A2W5SA85"/>
<protein>
    <submittedName>
        <fullName evidence="2">Uncharacterized protein</fullName>
    </submittedName>
</protein>
<reference evidence="2 3" key="1">
    <citation type="submission" date="2017-08" db="EMBL/GenBank/DDBJ databases">
        <title>Infants hospitalized years apart are colonized by the same room-sourced microbial strains.</title>
        <authorList>
            <person name="Brooks B."/>
            <person name="Olm M.R."/>
            <person name="Firek B.A."/>
            <person name="Baker R."/>
            <person name="Thomas B.C."/>
            <person name="Morowitz M.J."/>
            <person name="Banfield J.F."/>
        </authorList>
    </citation>
    <scope>NUCLEOTIDE SEQUENCE [LARGE SCALE GENOMIC DNA]</scope>
    <source>
        <strain evidence="2">S2_003_000_R2_11</strain>
    </source>
</reference>
<comment type="caution">
    <text evidence="2">The sequence shown here is derived from an EMBL/GenBank/DDBJ whole genome shotgun (WGS) entry which is preliminary data.</text>
</comment>
<dbReference type="Proteomes" id="UP000248975">
    <property type="component" value="Unassembled WGS sequence"/>
</dbReference>
<dbReference type="EMBL" id="QFQS01000001">
    <property type="protein sequence ID" value="PZQ99928.1"/>
    <property type="molecule type" value="Genomic_DNA"/>
</dbReference>
<accession>A0A2W5SA85</accession>
<gene>
    <name evidence="2" type="ORF">DI533_04670</name>
</gene>
<organism evidence="2 3">
    <name type="scientific">Cereibacter sphaeroides</name>
    <name type="common">Rhodobacter sphaeroides</name>
    <dbReference type="NCBI Taxonomy" id="1063"/>
    <lineage>
        <taxon>Bacteria</taxon>
        <taxon>Pseudomonadati</taxon>
        <taxon>Pseudomonadota</taxon>
        <taxon>Alphaproteobacteria</taxon>
        <taxon>Rhodobacterales</taxon>
        <taxon>Paracoccaceae</taxon>
        <taxon>Cereibacter</taxon>
    </lineage>
</organism>
<evidence type="ECO:0000313" key="3">
    <source>
        <dbReference type="Proteomes" id="UP000248975"/>
    </source>
</evidence>
<proteinExistence type="predicted"/>
<feature type="region of interest" description="Disordered" evidence="1">
    <location>
        <begin position="9"/>
        <end position="32"/>
    </location>
</feature>
<evidence type="ECO:0000256" key="1">
    <source>
        <dbReference type="SAM" id="MobiDB-lite"/>
    </source>
</evidence>